<keyword evidence="2" id="KW-0812">Transmembrane</keyword>
<keyword evidence="2" id="KW-1133">Transmembrane helix</keyword>
<dbReference type="Proteomes" id="UP001597519">
    <property type="component" value="Unassembled WGS sequence"/>
</dbReference>
<accession>A0ABW5WY42</accession>
<evidence type="ECO:0000313" key="4">
    <source>
        <dbReference type="Proteomes" id="UP001597519"/>
    </source>
</evidence>
<feature type="transmembrane region" description="Helical" evidence="2">
    <location>
        <begin position="6"/>
        <end position="27"/>
    </location>
</feature>
<evidence type="ECO:0000313" key="3">
    <source>
        <dbReference type="EMBL" id="MFD2830289.1"/>
    </source>
</evidence>
<keyword evidence="1" id="KW-0175">Coiled coil</keyword>
<gene>
    <name evidence="3" type="ORF">ACFSX4_07370</name>
</gene>
<feature type="coiled-coil region" evidence="1">
    <location>
        <begin position="41"/>
        <end position="80"/>
    </location>
</feature>
<dbReference type="EMBL" id="JBHUOQ010000001">
    <property type="protein sequence ID" value="MFD2830289.1"/>
    <property type="molecule type" value="Genomic_DNA"/>
</dbReference>
<evidence type="ECO:0000256" key="1">
    <source>
        <dbReference type="SAM" id="Coils"/>
    </source>
</evidence>
<dbReference type="RefSeq" id="WP_377773075.1">
    <property type="nucleotide sequence ID" value="NZ_JBHUOQ010000001.1"/>
</dbReference>
<keyword evidence="2" id="KW-0472">Membrane</keyword>
<organism evidence="3 4">
    <name type="scientific">Corticicoccus populi</name>
    <dbReference type="NCBI Taxonomy" id="1812821"/>
    <lineage>
        <taxon>Bacteria</taxon>
        <taxon>Bacillati</taxon>
        <taxon>Bacillota</taxon>
        <taxon>Bacilli</taxon>
        <taxon>Bacillales</taxon>
        <taxon>Staphylococcaceae</taxon>
        <taxon>Corticicoccus</taxon>
    </lineage>
</organism>
<name>A0ABW5WY42_9STAP</name>
<keyword evidence="4" id="KW-1185">Reference proteome</keyword>
<comment type="caution">
    <text evidence="3">The sequence shown here is derived from an EMBL/GenBank/DDBJ whole genome shotgun (WGS) entry which is preliminary data.</text>
</comment>
<protein>
    <submittedName>
        <fullName evidence="3">Uncharacterized protein</fullName>
    </submittedName>
</protein>
<sequence>MGVFEFVFAVVLVGTLGIASIPLYAMYRGYNQSDENIKLKQVKQEIRLEELKQENFLLENEQMRLELDKIKSDRESREKKKIESENNKRWLIEESKKEDGGD</sequence>
<reference evidence="4" key="1">
    <citation type="journal article" date="2019" name="Int. J. Syst. Evol. Microbiol.">
        <title>The Global Catalogue of Microorganisms (GCM) 10K type strain sequencing project: providing services to taxonomists for standard genome sequencing and annotation.</title>
        <authorList>
            <consortium name="The Broad Institute Genomics Platform"/>
            <consortium name="The Broad Institute Genome Sequencing Center for Infectious Disease"/>
            <person name="Wu L."/>
            <person name="Ma J."/>
        </authorList>
    </citation>
    <scope>NUCLEOTIDE SEQUENCE [LARGE SCALE GENOMIC DNA]</scope>
    <source>
        <strain evidence="4">KCTC 33575</strain>
    </source>
</reference>
<proteinExistence type="predicted"/>
<evidence type="ECO:0000256" key="2">
    <source>
        <dbReference type="SAM" id="Phobius"/>
    </source>
</evidence>